<organism evidence="11 12">
    <name type="scientific">Faucicola osloensis</name>
    <name type="common">Moraxella osloensis</name>
    <dbReference type="NCBI Taxonomy" id="34062"/>
    <lineage>
        <taxon>Bacteria</taxon>
        <taxon>Pseudomonadati</taxon>
        <taxon>Pseudomonadota</taxon>
        <taxon>Gammaproteobacteria</taxon>
        <taxon>Moraxellales</taxon>
        <taxon>Moraxellaceae</taxon>
        <taxon>Faucicola</taxon>
    </lineage>
</organism>
<evidence type="ECO:0000313" key="11">
    <source>
        <dbReference type="EMBL" id="PKZ69171.1"/>
    </source>
</evidence>
<protein>
    <recommendedName>
        <fullName evidence="6">tRNA pseudouridine synthase C</fullName>
        <ecNumber evidence="5">5.4.99.26</ecNumber>
    </recommendedName>
    <alternativeName>
        <fullName evidence="8">tRNA pseudouridine(65) synthase</fullName>
    </alternativeName>
    <alternativeName>
        <fullName evidence="9">tRNA pseudouridylate synthase C</fullName>
    </alternativeName>
    <alternativeName>
        <fullName evidence="7">tRNA-uridine isomerase C</fullName>
    </alternativeName>
</protein>
<evidence type="ECO:0000256" key="6">
    <source>
        <dbReference type="ARBA" id="ARBA00040675"/>
    </source>
</evidence>
<comment type="catalytic activity">
    <reaction evidence="3">
        <text>uridine(65) in tRNA = pseudouridine(65) in tRNA</text>
        <dbReference type="Rhea" id="RHEA:42536"/>
        <dbReference type="Rhea" id="RHEA-COMP:10103"/>
        <dbReference type="Rhea" id="RHEA-COMP:10104"/>
        <dbReference type="ChEBI" id="CHEBI:65314"/>
        <dbReference type="ChEBI" id="CHEBI:65315"/>
        <dbReference type="EC" id="5.4.99.26"/>
    </reaction>
</comment>
<dbReference type="Proteomes" id="UP000234914">
    <property type="component" value="Unassembled WGS sequence"/>
</dbReference>
<evidence type="ECO:0000256" key="5">
    <source>
        <dbReference type="ARBA" id="ARBA00038943"/>
    </source>
</evidence>
<dbReference type="Pfam" id="PF00849">
    <property type="entry name" value="PseudoU_synth_2"/>
    <property type="match status" value="1"/>
</dbReference>
<feature type="domain" description="Pseudouridine synthase RsuA/RluA-like" evidence="10">
    <location>
        <begin position="12"/>
        <end position="201"/>
    </location>
</feature>
<proteinExistence type="predicted"/>
<sequence length="270" mass="31193">MLEILYQDEYCVAVNKPAGMLVHRSWLDRHETEFVMQTLRDQLGQYVYPIHRLDRPTSGVLLFALSSESARQLCEQFENRQVQKSYLAIVRGYLTVNAQTSQQTSGLIDYPLTQILDKIGDKPSLRALQQRKLSSTDMFDEVLSSPAELTLLQPAQTHWQCLATTEQPFQARARYPTSRFSLARLTPITGRKHQLRRHMKHVFHPIIGDTSYGDHHQNRAIRQHIGVHRLMLHAHTLAFHRLTDNRRVDITAPVDTDWLTMCAQFGFPLP</sequence>
<dbReference type="InterPro" id="IPR006145">
    <property type="entry name" value="PsdUridine_synth_RsuA/RluA"/>
</dbReference>
<evidence type="ECO:0000256" key="8">
    <source>
        <dbReference type="ARBA" id="ARBA00041975"/>
    </source>
</evidence>
<dbReference type="EMBL" id="PKJS01000005">
    <property type="protein sequence ID" value="PKZ69171.1"/>
    <property type="molecule type" value="Genomic_DNA"/>
</dbReference>
<dbReference type="SUPFAM" id="SSF55120">
    <property type="entry name" value="Pseudouridine synthase"/>
    <property type="match status" value="1"/>
</dbReference>
<name>A0A2I1RJ65_FAUOS</name>
<dbReference type="GO" id="GO:0000455">
    <property type="term" value="P:enzyme-directed rRNA pseudouridine synthesis"/>
    <property type="evidence" value="ECO:0007669"/>
    <property type="project" value="TreeGrafter"/>
</dbReference>
<evidence type="ECO:0000259" key="10">
    <source>
        <dbReference type="Pfam" id="PF00849"/>
    </source>
</evidence>
<dbReference type="EC" id="5.4.99.26" evidence="5"/>
<dbReference type="PANTHER" id="PTHR21600">
    <property type="entry name" value="MITOCHONDRIAL RNA PSEUDOURIDINE SYNTHASE"/>
    <property type="match status" value="1"/>
</dbReference>
<dbReference type="AlphaFoldDB" id="A0A2I1RJ65"/>
<evidence type="ECO:0000313" key="12">
    <source>
        <dbReference type="Proteomes" id="UP000234914"/>
    </source>
</evidence>
<accession>A0A2I1RJ65</accession>
<dbReference type="PANTHER" id="PTHR21600:SF56">
    <property type="entry name" value="TRNA PSEUDOURIDINE SYNTHASE C"/>
    <property type="match status" value="1"/>
</dbReference>
<comment type="caution">
    <text evidence="11">The sequence shown here is derived from an EMBL/GenBank/DDBJ whole genome shotgun (WGS) entry which is preliminary data.</text>
</comment>
<evidence type="ECO:0000256" key="7">
    <source>
        <dbReference type="ARBA" id="ARBA00041803"/>
    </source>
</evidence>
<keyword evidence="2" id="KW-0413">Isomerase</keyword>
<evidence type="ECO:0000256" key="4">
    <source>
        <dbReference type="ARBA" id="ARBA00037670"/>
    </source>
</evidence>
<reference evidence="11 12" key="1">
    <citation type="submission" date="2017-12" db="EMBL/GenBank/DDBJ databases">
        <title>Phylogenetic diversity of female urinary microbiome.</title>
        <authorList>
            <person name="Thomas-White K."/>
            <person name="Wolfe A.J."/>
        </authorList>
    </citation>
    <scope>NUCLEOTIDE SEQUENCE [LARGE SCALE GENOMIC DNA]</scope>
    <source>
        <strain evidence="11 12">UMB0416</strain>
    </source>
</reference>
<dbReference type="Gene3D" id="3.30.2350.10">
    <property type="entry name" value="Pseudouridine synthase"/>
    <property type="match status" value="1"/>
</dbReference>
<keyword evidence="1" id="KW-0819">tRNA processing</keyword>
<evidence type="ECO:0000256" key="2">
    <source>
        <dbReference type="ARBA" id="ARBA00023235"/>
    </source>
</evidence>
<dbReference type="GO" id="GO:0003723">
    <property type="term" value="F:RNA binding"/>
    <property type="evidence" value="ECO:0007669"/>
    <property type="project" value="InterPro"/>
</dbReference>
<dbReference type="InterPro" id="IPR020103">
    <property type="entry name" value="PsdUridine_synth_cat_dom_sf"/>
</dbReference>
<evidence type="ECO:0000256" key="1">
    <source>
        <dbReference type="ARBA" id="ARBA00022694"/>
    </source>
</evidence>
<dbReference type="GO" id="GO:0008033">
    <property type="term" value="P:tRNA processing"/>
    <property type="evidence" value="ECO:0007669"/>
    <property type="project" value="UniProtKB-KW"/>
</dbReference>
<dbReference type="PROSITE" id="PS01129">
    <property type="entry name" value="PSI_RLU"/>
    <property type="match status" value="1"/>
</dbReference>
<gene>
    <name evidence="11" type="ORF">CYJ96_05170</name>
</gene>
<evidence type="ECO:0000256" key="9">
    <source>
        <dbReference type="ARBA" id="ARBA00043049"/>
    </source>
</evidence>
<dbReference type="InterPro" id="IPR006224">
    <property type="entry name" value="PsdUridine_synth_RluA-like_CS"/>
</dbReference>
<evidence type="ECO:0000256" key="3">
    <source>
        <dbReference type="ARBA" id="ARBA00036607"/>
    </source>
</evidence>
<comment type="function">
    <text evidence="4">Responsible for synthesis of pseudouridine from uracil-65 in transfer RNAs.</text>
</comment>
<dbReference type="InterPro" id="IPR050188">
    <property type="entry name" value="RluA_PseudoU_synthase"/>
</dbReference>
<dbReference type="RefSeq" id="WP_101964185.1">
    <property type="nucleotide sequence ID" value="NZ_PKJS01000005.1"/>
</dbReference>
<dbReference type="GO" id="GO:0160149">
    <property type="term" value="F:tRNA pseudouridine(65) synthase activity"/>
    <property type="evidence" value="ECO:0007669"/>
    <property type="project" value="UniProtKB-EC"/>
</dbReference>